<gene>
    <name evidence="1" type="ORF">SAMN05216466_10129</name>
</gene>
<dbReference type="AlphaFoldDB" id="A0A1G7NTX2"/>
<evidence type="ECO:0000313" key="2">
    <source>
        <dbReference type="Proteomes" id="UP000199706"/>
    </source>
</evidence>
<protein>
    <submittedName>
        <fullName evidence="1">Uncharacterized protein</fullName>
    </submittedName>
</protein>
<organism evidence="1 2">
    <name type="scientific">Paraburkholderia phenazinium</name>
    <dbReference type="NCBI Taxonomy" id="60549"/>
    <lineage>
        <taxon>Bacteria</taxon>
        <taxon>Pseudomonadati</taxon>
        <taxon>Pseudomonadota</taxon>
        <taxon>Betaproteobacteria</taxon>
        <taxon>Burkholderiales</taxon>
        <taxon>Burkholderiaceae</taxon>
        <taxon>Paraburkholderia</taxon>
    </lineage>
</organism>
<name>A0A1G7NTX2_9BURK</name>
<proteinExistence type="predicted"/>
<sequence>MHEAGNAESARTFVLSNGEVDFLWWFIQGSIMDPGVRARLYSHWGLCSRHSLAFFIVEAAFRPHLIHGCTILYGELMRRAIHVLDDRGIHSLVPSRVSRHLLHAPGPCHLCDLGYHERSEGNAPPDRLAQGRDMTNAVRFAADNRRGWLPYVCGRCAGTDSPVLCRLHLIEAMEREGAQTAKSQHANIVSIFAHLSTFENAFRWDLRGTDTDEDRGALIGAIGWCSGWTELVRSLLPLEGKTCRQRTS</sequence>
<reference evidence="1 2" key="1">
    <citation type="submission" date="2016-10" db="EMBL/GenBank/DDBJ databases">
        <authorList>
            <person name="de Groot N.N."/>
        </authorList>
    </citation>
    <scope>NUCLEOTIDE SEQUENCE [LARGE SCALE GENOMIC DNA]</scope>
    <source>
        <strain evidence="1 2">LMG 2247</strain>
    </source>
</reference>
<dbReference type="EMBL" id="FNCJ01000001">
    <property type="protein sequence ID" value="SDF77383.1"/>
    <property type="molecule type" value="Genomic_DNA"/>
</dbReference>
<accession>A0A1G7NTX2</accession>
<dbReference type="Proteomes" id="UP000199706">
    <property type="component" value="Unassembled WGS sequence"/>
</dbReference>
<evidence type="ECO:0000313" key="1">
    <source>
        <dbReference type="EMBL" id="SDF77383.1"/>
    </source>
</evidence>